<reference evidence="2 3" key="1">
    <citation type="submission" date="2017-08" db="EMBL/GenBank/DDBJ databases">
        <title>The complete genome sequence of moderately halophilic actinomycete Actinopolyspora erythraea YIM 90600, the producer of novel erythromycin, novel actinopolysporins A-C and tubercidin.</title>
        <authorList>
            <person name="Yin M."/>
            <person name="Tang S."/>
        </authorList>
    </citation>
    <scope>NUCLEOTIDE SEQUENCE [LARGE SCALE GENOMIC DNA]</scope>
    <source>
        <strain evidence="2 3">YIM 90600</strain>
    </source>
</reference>
<evidence type="ECO:0000256" key="1">
    <source>
        <dbReference type="SAM" id="MobiDB-lite"/>
    </source>
</evidence>
<feature type="compositionally biased region" description="Low complexity" evidence="1">
    <location>
        <begin position="51"/>
        <end position="60"/>
    </location>
</feature>
<proteinExistence type="predicted"/>
<dbReference type="KEGG" id="aey:CDG81_17135"/>
<feature type="compositionally biased region" description="Basic and acidic residues" evidence="1">
    <location>
        <begin position="71"/>
        <end position="80"/>
    </location>
</feature>
<evidence type="ECO:0000313" key="3">
    <source>
        <dbReference type="Proteomes" id="UP000215043"/>
    </source>
</evidence>
<dbReference type="EMBL" id="CP022752">
    <property type="protein sequence ID" value="ASU79704.1"/>
    <property type="molecule type" value="Genomic_DNA"/>
</dbReference>
<name>A0A223RV22_9ACTN</name>
<evidence type="ECO:0000313" key="2">
    <source>
        <dbReference type="EMBL" id="ASU79704.1"/>
    </source>
</evidence>
<dbReference type="AlphaFoldDB" id="A0A223RV22"/>
<accession>A0A223RV22</accession>
<feature type="region of interest" description="Disordered" evidence="1">
    <location>
        <begin position="1"/>
        <end position="96"/>
    </location>
</feature>
<feature type="compositionally biased region" description="Basic and acidic residues" evidence="1">
    <location>
        <begin position="1"/>
        <end position="16"/>
    </location>
</feature>
<protein>
    <submittedName>
        <fullName evidence="2">Uncharacterized protein</fullName>
    </submittedName>
</protein>
<dbReference type="Proteomes" id="UP000215043">
    <property type="component" value="Chromosome"/>
</dbReference>
<sequence>MAEGEWHGANRSDRTPEPWAAVQRLDAEPQPVDEEGELFEGFESPRPCPDTGSATSRFGRGTTGSGSTGEDTDHRHEKPRTSYGRSTGSSNYPWWS</sequence>
<feature type="compositionally biased region" description="Acidic residues" evidence="1">
    <location>
        <begin position="31"/>
        <end position="40"/>
    </location>
</feature>
<organism evidence="2 3">
    <name type="scientific">Actinopolyspora erythraea</name>
    <dbReference type="NCBI Taxonomy" id="414996"/>
    <lineage>
        <taxon>Bacteria</taxon>
        <taxon>Bacillati</taxon>
        <taxon>Actinomycetota</taxon>
        <taxon>Actinomycetes</taxon>
        <taxon>Actinopolysporales</taxon>
        <taxon>Actinopolysporaceae</taxon>
        <taxon>Actinopolyspora</taxon>
    </lineage>
</organism>
<feature type="compositionally biased region" description="Polar residues" evidence="1">
    <location>
        <begin position="83"/>
        <end position="96"/>
    </location>
</feature>
<gene>
    <name evidence="2" type="ORF">CDG81_17135</name>
</gene>